<keyword evidence="3" id="KW-1185">Reference proteome</keyword>
<dbReference type="PRINTS" id="PR00111">
    <property type="entry name" value="ABHYDROLASE"/>
</dbReference>
<proteinExistence type="predicted"/>
<name>A0A7Y9ITT0_9BURK</name>
<organism evidence="2 3">
    <name type="scientific">Pigmentiphaga litoralis</name>
    <dbReference type="NCBI Taxonomy" id="516702"/>
    <lineage>
        <taxon>Bacteria</taxon>
        <taxon>Pseudomonadati</taxon>
        <taxon>Pseudomonadota</taxon>
        <taxon>Betaproteobacteria</taxon>
        <taxon>Burkholderiales</taxon>
        <taxon>Alcaligenaceae</taxon>
        <taxon>Pigmentiphaga</taxon>
    </lineage>
</organism>
<protein>
    <submittedName>
        <fullName evidence="2">Pimeloyl-ACP methyl ester carboxylesterase</fullName>
    </submittedName>
</protein>
<dbReference type="Pfam" id="PF00561">
    <property type="entry name" value="Abhydrolase_1"/>
    <property type="match status" value="1"/>
</dbReference>
<dbReference type="PANTHER" id="PTHR43798">
    <property type="entry name" value="MONOACYLGLYCEROL LIPASE"/>
    <property type="match status" value="1"/>
</dbReference>
<dbReference type="AlphaFoldDB" id="A0A7Y9ITT0"/>
<evidence type="ECO:0000259" key="1">
    <source>
        <dbReference type="Pfam" id="PF00561"/>
    </source>
</evidence>
<dbReference type="InterPro" id="IPR000073">
    <property type="entry name" value="AB_hydrolase_1"/>
</dbReference>
<dbReference type="Proteomes" id="UP000542125">
    <property type="component" value="Unassembled WGS sequence"/>
</dbReference>
<dbReference type="EMBL" id="JACBYR010000001">
    <property type="protein sequence ID" value="NYE82809.1"/>
    <property type="molecule type" value="Genomic_DNA"/>
</dbReference>
<dbReference type="RefSeq" id="WP_179585980.1">
    <property type="nucleotide sequence ID" value="NZ_JACBYR010000001.1"/>
</dbReference>
<dbReference type="InterPro" id="IPR050266">
    <property type="entry name" value="AB_hydrolase_sf"/>
</dbReference>
<reference evidence="2 3" key="1">
    <citation type="submission" date="2020-07" db="EMBL/GenBank/DDBJ databases">
        <title>Genomic Encyclopedia of Type Strains, Phase IV (KMG-V): Genome sequencing to study the core and pangenomes of soil and plant-associated prokaryotes.</title>
        <authorList>
            <person name="Whitman W."/>
        </authorList>
    </citation>
    <scope>NUCLEOTIDE SEQUENCE [LARGE SCALE GENOMIC DNA]</scope>
    <source>
        <strain evidence="2 3">SAS40</strain>
    </source>
</reference>
<comment type="caution">
    <text evidence="2">The sequence shown here is derived from an EMBL/GenBank/DDBJ whole genome shotgun (WGS) entry which is preliminary data.</text>
</comment>
<feature type="domain" description="AB hydrolase-1" evidence="1">
    <location>
        <begin position="27"/>
        <end position="233"/>
    </location>
</feature>
<evidence type="ECO:0000313" key="2">
    <source>
        <dbReference type="EMBL" id="NYE82809.1"/>
    </source>
</evidence>
<sequence>MLAPVRHDAICLSDLNVHCLDYGGDGPPVLLLHSLSGNTRLFDGLIGAGLAQACRVLVPDLRGRGRSDMPLTGYSLDAGCSDILSLLDYFGLDRIALCGHSFGGLLALYFAAHYPERVTHLAMLDAAVQMHPATPLMTAAVAARLDQVYPTAEFYQAAMRSAPFVAPWDDAMQGFFDEEMLPLGIGAVTTRTRAYAASLAALHIFGESTRDWRRHARSVQAPTLLVQATQPFLMGMPMVLDHDADETVRNLPRATHRRAVGNHFTMLYGQGAQAIVEGVIDLLASPPAPALDPGIALLSCDPSVNDADDAVQEEEGAATPR</sequence>
<dbReference type="PANTHER" id="PTHR43798:SF33">
    <property type="entry name" value="HYDROLASE, PUTATIVE (AFU_ORTHOLOGUE AFUA_2G14860)-RELATED"/>
    <property type="match status" value="1"/>
</dbReference>
<dbReference type="SUPFAM" id="SSF53474">
    <property type="entry name" value="alpha/beta-Hydrolases"/>
    <property type="match status" value="1"/>
</dbReference>
<dbReference type="Gene3D" id="3.40.50.1820">
    <property type="entry name" value="alpha/beta hydrolase"/>
    <property type="match status" value="1"/>
</dbReference>
<accession>A0A7Y9ITT0</accession>
<dbReference type="InterPro" id="IPR029058">
    <property type="entry name" value="AB_hydrolase_fold"/>
</dbReference>
<evidence type="ECO:0000313" key="3">
    <source>
        <dbReference type="Proteomes" id="UP000542125"/>
    </source>
</evidence>
<dbReference type="GO" id="GO:0016020">
    <property type="term" value="C:membrane"/>
    <property type="evidence" value="ECO:0007669"/>
    <property type="project" value="TreeGrafter"/>
</dbReference>
<gene>
    <name evidence="2" type="ORF">FHW18_002080</name>
</gene>